<organism evidence="2 3">
    <name type="scientific">Trapa natans</name>
    <name type="common">Water chestnut</name>
    <dbReference type="NCBI Taxonomy" id="22666"/>
    <lineage>
        <taxon>Eukaryota</taxon>
        <taxon>Viridiplantae</taxon>
        <taxon>Streptophyta</taxon>
        <taxon>Embryophyta</taxon>
        <taxon>Tracheophyta</taxon>
        <taxon>Spermatophyta</taxon>
        <taxon>Magnoliopsida</taxon>
        <taxon>eudicotyledons</taxon>
        <taxon>Gunneridae</taxon>
        <taxon>Pentapetalae</taxon>
        <taxon>rosids</taxon>
        <taxon>malvids</taxon>
        <taxon>Myrtales</taxon>
        <taxon>Lythraceae</taxon>
        <taxon>Trapa</taxon>
    </lineage>
</organism>
<accession>A0AAN7M846</accession>
<sequence>MMRCFCSLGDRIKTFLRDYDRLQSFAVVLIYIQIACALVGSLGALYNGVLLINLAVALFALVAIESSSQSLGRTYAVLLLCAILLDVAWFILFSYEIWHISSADYGVFFTFSVKLALAMQIIGFSVRLSSSFLWIQIYRLGVSYTDTVLPREADFDLRNSFLSPATPAVRRTPDPDVVVGGAIYDPAYYSSLFEDGVDNGFSNRSHSTAGDDAAISEASPRKILHGKSFQAADVCLYLHIYSCSLTGFNKTDRDKQLKLEYPLIMLEFEQKNLGSTCTHVGLG</sequence>
<evidence type="ECO:0000313" key="2">
    <source>
        <dbReference type="EMBL" id="KAK4791631.1"/>
    </source>
</evidence>
<keyword evidence="1" id="KW-1133">Transmembrane helix</keyword>
<evidence type="ECO:0000313" key="3">
    <source>
        <dbReference type="Proteomes" id="UP001346149"/>
    </source>
</evidence>
<keyword evidence="3" id="KW-1185">Reference proteome</keyword>
<dbReference type="PANTHER" id="PTHR35471">
    <property type="entry name" value="OS07G0223700 PROTEIN"/>
    <property type="match status" value="1"/>
</dbReference>
<name>A0AAN7M846_TRANT</name>
<evidence type="ECO:0000256" key="1">
    <source>
        <dbReference type="SAM" id="Phobius"/>
    </source>
</evidence>
<proteinExistence type="predicted"/>
<comment type="caution">
    <text evidence="2">The sequence shown here is derived from an EMBL/GenBank/DDBJ whole genome shotgun (WGS) entry which is preliminary data.</text>
</comment>
<feature type="transmembrane region" description="Helical" evidence="1">
    <location>
        <begin position="46"/>
        <end position="64"/>
    </location>
</feature>
<dbReference type="AlphaFoldDB" id="A0AAN7M846"/>
<feature type="transmembrane region" description="Helical" evidence="1">
    <location>
        <begin position="21"/>
        <end position="40"/>
    </location>
</feature>
<dbReference type="EMBL" id="JAXQNO010000009">
    <property type="protein sequence ID" value="KAK4791631.1"/>
    <property type="molecule type" value="Genomic_DNA"/>
</dbReference>
<feature type="transmembrane region" description="Helical" evidence="1">
    <location>
        <begin position="107"/>
        <end position="126"/>
    </location>
</feature>
<dbReference type="Proteomes" id="UP001346149">
    <property type="component" value="Unassembled WGS sequence"/>
</dbReference>
<gene>
    <name evidence="2" type="ORF">SAY86_032044</name>
</gene>
<feature type="transmembrane region" description="Helical" evidence="1">
    <location>
        <begin position="76"/>
        <end position="95"/>
    </location>
</feature>
<protein>
    <submittedName>
        <fullName evidence="2">Uncharacterized protein</fullName>
    </submittedName>
</protein>
<dbReference type="PANTHER" id="PTHR35471:SF1">
    <property type="entry name" value="OS07G0223700 PROTEIN"/>
    <property type="match status" value="1"/>
</dbReference>
<keyword evidence="1" id="KW-0472">Membrane</keyword>
<reference evidence="2 3" key="1">
    <citation type="journal article" date="2023" name="Hortic Res">
        <title>Pangenome of water caltrop reveals structural variations and asymmetric subgenome divergence after allopolyploidization.</title>
        <authorList>
            <person name="Zhang X."/>
            <person name="Chen Y."/>
            <person name="Wang L."/>
            <person name="Yuan Y."/>
            <person name="Fang M."/>
            <person name="Shi L."/>
            <person name="Lu R."/>
            <person name="Comes H.P."/>
            <person name="Ma Y."/>
            <person name="Chen Y."/>
            <person name="Huang G."/>
            <person name="Zhou Y."/>
            <person name="Zheng Z."/>
            <person name="Qiu Y."/>
        </authorList>
    </citation>
    <scope>NUCLEOTIDE SEQUENCE [LARGE SCALE GENOMIC DNA]</scope>
    <source>
        <strain evidence="2">F231</strain>
    </source>
</reference>
<keyword evidence="1" id="KW-0812">Transmembrane</keyword>